<evidence type="ECO:0000256" key="4">
    <source>
        <dbReference type="ARBA" id="ARBA00023163"/>
    </source>
</evidence>
<dbReference type="InterPro" id="IPR017930">
    <property type="entry name" value="Myb_dom"/>
</dbReference>
<feature type="region of interest" description="Disordered" evidence="6">
    <location>
        <begin position="434"/>
        <end position="472"/>
    </location>
</feature>
<keyword evidence="5" id="KW-0539">Nucleus</keyword>
<dbReference type="PROSITE" id="PS50090">
    <property type="entry name" value="MYB_LIKE"/>
    <property type="match status" value="1"/>
</dbReference>
<dbReference type="FunFam" id="1.10.10.60:FF:000023">
    <property type="entry name" value="protein REVEILLE 6 isoform X1"/>
    <property type="match status" value="1"/>
</dbReference>
<sequence>MQQPQVKQESKQKTVIVIIRFVSVKIRVFWIGSDFATMENKDQVQGTKSTGTASKCHSKGGSQSENDAKSQDIPSAGNNLTPKVRKPYTITKQREKWTEEEHQKFLEALKLYGRGWRQIEEHIGSKTAVQIRSHAQKFFSKVVREPDGSAESPIQPIDIPPPRPKRKPLHPYPRKSVDFFKGQSVPNESETSPSVNLSAAENDTQSPTSVLSALGSDAFGSAGFSEQTNRCLSPNSCTTEIHPVNLSPVEKENDCQTSKPSEEEEKGSLASIPLSSGSKPLMCMKSEIISSEETQSFKEDAANMPQITSIKLFGRTVSMVGAQKSMKDDDENTKLITIKSNEMDDLEKVDQKEVSEQLDIQLSLGMCTTDGAQVSNMEQSKENPYVGKCASLPLWSLYQGLPTFHLMPCNHQILNPVPLRPCLKVITREEESSCTGSNTESVCDMENQSKNNSSDTDDSQTQKHPQEGVVLKKSGRGFVPYKRCIAERDENSLIVGLEEREGQRARVCS</sequence>
<evidence type="ECO:0000256" key="3">
    <source>
        <dbReference type="ARBA" id="ARBA00023125"/>
    </source>
</evidence>
<proteinExistence type="predicted"/>
<gene>
    <name evidence="10" type="primary">EVM0007227.1</name>
</gene>
<dbReference type="PROSITE" id="PS51294">
    <property type="entry name" value="HTH_MYB"/>
    <property type="match status" value="1"/>
</dbReference>
<keyword evidence="2" id="KW-0805">Transcription regulation</keyword>
<protein>
    <submittedName>
        <fullName evidence="10">MYB family transcription factor</fullName>
    </submittedName>
</protein>
<feature type="domain" description="Myb-like" evidence="7">
    <location>
        <begin position="89"/>
        <end position="139"/>
    </location>
</feature>
<dbReference type="InterPro" id="IPR017884">
    <property type="entry name" value="SANT_dom"/>
</dbReference>
<dbReference type="InterPro" id="IPR006447">
    <property type="entry name" value="Myb_dom_plants"/>
</dbReference>
<dbReference type="CDD" id="cd00167">
    <property type="entry name" value="SANT"/>
    <property type="match status" value="1"/>
</dbReference>
<evidence type="ECO:0000259" key="7">
    <source>
        <dbReference type="PROSITE" id="PS50090"/>
    </source>
</evidence>
<evidence type="ECO:0000256" key="6">
    <source>
        <dbReference type="SAM" id="MobiDB-lite"/>
    </source>
</evidence>
<dbReference type="AlphaFoldDB" id="A0A896W3L8"/>
<dbReference type="GO" id="GO:0010468">
    <property type="term" value="P:regulation of gene expression"/>
    <property type="evidence" value="ECO:0007669"/>
    <property type="project" value="UniProtKB-ARBA"/>
</dbReference>
<feature type="compositionally biased region" description="Polar residues" evidence="6">
    <location>
        <begin position="43"/>
        <end position="65"/>
    </location>
</feature>
<evidence type="ECO:0000259" key="9">
    <source>
        <dbReference type="PROSITE" id="PS51294"/>
    </source>
</evidence>
<feature type="compositionally biased region" description="Polar residues" evidence="6">
    <location>
        <begin position="434"/>
        <end position="454"/>
    </location>
</feature>
<feature type="domain" description="SANT" evidence="8">
    <location>
        <begin position="92"/>
        <end position="143"/>
    </location>
</feature>
<dbReference type="PANTHER" id="PTHR12802">
    <property type="entry name" value="SWI/SNF COMPLEX-RELATED"/>
    <property type="match status" value="1"/>
</dbReference>
<dbReference type="Pfam" id="PF00249">
    <property type="entry name" value="Myb_DNA-binding"/>
    <property type="match status" value="1"/>
</dbReference>
<dbReference type="Gene3D" id="1.10.10.60">
    <property type="entry name" value="Homeodomain-like"/>
    <property type="match status" value="1"/>
</dbReference>
<dbReference type="NCBIfam" id="TIGR01557">
    <property type="entry name" value="myb_SHAQKYF"/>
    <property type="match status" value="1"/>
</dbReference>
<dbReference type="SUPFAM" id="SSF46689">
    <property type="entry name" value="Homeodomain-like"/>
    <property type="match status" value="1"/>
</dbReference>
<feature type="region of interest" description="Disordered" evidence="6">
    <location>
        <begin position="41"/>
        <end position="87"/>
    </location>
</feature>
<evidence type="ECO:0000256" key="1">
    <source>
        <dbReference type="ARBA" id="ARBA00004123"/>
    </source>
</evidence>
<dbReference type="PROSITE" id="PS51293">
    <property type="entry name" value="SANT"/>
    <property type="match status" value="1"/>
</dbReference>
<evidence type="ECO:0000256" key="5">
    <source>
        <dbReference type="ARBA" id="ARBA00023242"/>
    </source>
</evidence>
<dbReference type="GO" id="GO:0005634">
    <property type="term" value="C:nucleus"/>
    <property type="evidence" value="ECO:0007669"/>
    <property type="project" value="UniProtKB-SubCell"/>
</dbReference>
<keyword evidence="4" id="KW-0804">Transcription</keyword>
<feature type="region of interest" description="Disordered" evidence="6">
    <location>
        <begin position="143"/>
        <end position="212"/>
    </location>
</feature>
<dbReference type="EMBL" id="MW302483">
    <property type="protein sequence ID" value="QSD99637.1"/>
    <property type="molecule type" value="Genomic_DNA"/>
</dbReference>
<dbReference type="InterPro" id="IPR001005">
    <property type="entry name" value="SANT/Myb"/>
</dbReference>
<feature type="compositionally biased region" description="Polar residues" evidence="6">
    <location>
        <begin position="184"/>
        <end position="211"/>
    </location>
</feature>
<feature type="domain" description="HTH myb-type" evidence="9">
    <location>
        <begin position="89"/>
        <end position="143"/>
    </location>
</feature>
<evidence type="ECO:0000313" key="10">
    <source>
        <dbReference type="EMBL" id="QSD99637.1"/>
    </source>
</evidence>
<organism evidence="10">
    <name type="scientific">Melilotus albus</name>
    <name type="common">White sweet clover</name>
    <name type="synonym">Melilotus officinalis subsp. albus</name>
    <dbReference type="NCBI Taxonomy" id="47082"/>
    <lineage>
        <taxon>Eukaryota</taxon>
        <taxon>Viridiplantae</taxon>
        <taxon>Streptophyta</taxon>
        <taxon>Embryophyta</taxon>
        <taxon>Tracheophyta</taxon>
        <taxon>Spermatophyta</taxon>
        <taxon>Magnoliopsida</taxon>
        <taxon>eudicotyledons</taxon>
        <taxon>Gunneridae</taxon>
        <taxon>Pentapetalae</taxon>
        <taxon>rosids</taxon>
        <taxon>fabids</taxon>
        <taxon>Fabales</taxon>
        <taxon>Fabaceae</taxon>
        <taxon>Papilionoideae</taxon>
        <taxon>50 kb inversion clade</taxon>
        <taxon>NPAAA clade</taxon>
        <taxon>Hologalegina</taxon>
        <taxon>IRL clade</taxon>
        <taxon>Trifolieae</taxon>
        <taxon>Melilotus</taxon>
    </lineage>
</organism>
<evidence type="ECO:0000256" key="2">
    <source>
        <dbReference type="ARBA" id="ARBA00023015"/>
    </source>
</evidence>
<comment type="subcellular location">
    <subcellularLocation>
        <location evidence="1">Nucleus</location>
    </subcellularLocation>
</comment>
<accession>A0A896W3L8</accession>
<name>A0A896W3L8_MELAB</name>
<dbReference type="GO" id="GO:0003677">
    <property type="term" value="F:DNA binding"/>
    <property type="evidence" value="ECO:0007669"/>
    <property type="project" value="UniProtKB-KW"/>
</dbReference>
<dbReference type="SMART" id="SM00717">
    <property type="entry name" value="SANT"/>
    <property type="match status" value="1"/>
</dbReference>
<feature type="compositionally biased region" description="Polar residues" evidence="6">
    <location>
        <begin position="72"/>
        <end position="81"/>
    </location>
</feature>
<dbReference type="PANTHER" id="PTHR12802:SF175">
    <property type="entry name" value="PROTEIN REVEILLE 2"/>
    <property type="match status" value="1"/>
</dbReference>
<feature type="compositionally biased region" description="Basic residues" evidence="6">
    <location>
        <begin position="163"/>
        <end position="173"/>
    </location>
</feature>
<dbReference type="InterPro" id="IPR009057">
    <property type="entry name" value="Homeodomain-like_sf"/>
</dbReference>
<evidence type="ECO:0000259" key="8">
    <source>
        <dbReference type="PROSITE" id="PS51293"/>
    </source>
</evidence>
<reference evidence="10" key="1">
    <citation type="journal article" name="Plants (Basel)">
        <title>NAC and MYB Families and Lignin Biosynthesis-Related Members Identification and Expression Analysis in Melilotus albus.</title>
        <authorList>
            <person name="Chen L."/>
            <person name="Wu F."/>
            <person name="Zhang J."/>
        </authorList>
    </citation>
    <scope>NUCLEOTIDE SEQUENCE</scope>
</reference>
<keyword evidence="3" id="KW-0238">DNA-binding</keyword>
<feature type="region of interest" description="Disordered" evidence="6">
    <location>
        <begin position="243"/>
        <end position="278"/>
    </location>
</feature>